<comment type="caution">
    <text evidence="3">The sequence shown here is derived from an EMBL/GenBank/DDBJ whole genome shotgun (WGS) entry which is preliminary data.</text>
</comment>
<evidence type="ECO:0000313" key="3">
    <source>
        <dbReference type="EMBL" id="MBE1489726.1"/>
    </source>
</evidence>
<keyword evidence="4" id="KW-1185">Reference proteome</keyword>
<feature type="domain" description="Transposase IS701-like DDE" evidence="2">
    <location>
        <begin position="12"/>
        <end position="105"/>
    </location>
</feature>
<dbReference type="PANTHER" id="PTHR33627:SF1">
    <property type="entry name" value="TRANSPOSASE"/>
    <property type="match status" value="1"/>
</dbReference>
<dbReference type="InterPro" id="IPR039365">
    <property type="entry name" value="IS701-like"/>
</dbReference>
<dbReference type="EMBL" id="JADBEB010000001">
    <property type="protein sequence ID" value="MBE1489726.1"/>
    <property type="molecule type" value="Genomic_DNA"/>
</dbReference>
<dbReference type="InterPro" id="IPR038721">
    <property type="entry name" value="IS701-like_DDE_dom"/>
</dbReference>
<dbReference type="AlphaFoldDB" id="A0A927MAS9"/>
<evidence type="ECO:0000256" key="1">
    <source>
        <dbReference type="SAM" id="MobiDB-lite"/>
    </source>
</evidence>
<reference evidence="3" key="1">
    <citation type="submission" date="2020-10" db="EMBL/GenBank/DDBJ databases">
        <title>Sequencing the genomes of 1000 actinobacteria strains.</title>
        <authorList>
            <person name="Klenk H.-P."/>
        </authorList>
    </citation>
    <scope>NUCLEOTIDE SEQUENCE</scope>
    <source>
        <strain evidence="3">DSM 46832</strain>
    </source>
</reference>
<proteinExistence type="predicted"/>
<evidence type="ECO:0000259" key="2">
    <source>
        <dbReference type="Pfam" id="PF13546"/>
    </source>
</evidence>
<dbReference type="PANTHER" id="PTHR33627">
    <property type="entry name" value="TRANSPOSASE"/>
    <property type="match status" value="1"/>
</dbReference>
<evidence type="ECO:0000313" key="4">
    <source>
        <dbReference type="Proteomes" id="UP000649753"/>
    </source>
</evidence>
<feature type="region of interest" description="Disordered" evidence="1">
    <location>
        <begin position="119"/>
        <end position="140"/>
    </location>
</feature>
<dbReference type="Pfam" id="PF13546">
    <property type="entry name" value="DDE_5"/>
    <property type="match status" value="1"/>
</dbReference>
<sequence length="140" mass="15011">MFGELMDTIEARFTRPEPRRRVRDFVAGLLAPLPVKNCWTIAEHAGDAGPGGMQDLIGRASWDDALVRADVRDFVAARLGRPEGILLIDETGDLKKGTKTVGVVRWGAGEVPAWAGPFPAPSSRTGQARFRASGSPVTTA</sequence>
<organism evidence="3 4">
    <name type="scientific">Plantactinospora soyae</name>
    <dbReference type="NCBI Taxonomy" id="1544732"/>
    <lineage>
        <taxon>Bacteria</taxon>
        <taxon>Bacillati</taxon>
        <taxon>Actinomycetota</taxon>
        <taxon>Actinomycetes</taxon>
        <taxon>Micromonosporales</taxon>
        <taxon>Micromonosporaceae</taxon>
        <taxon>Plantactinospora</taxon>
    </lineage>
</organism>
<gene>
    <name evidence="3" type="ORF">H4W31_005364</name>
</gene>
<dbReference type="Proteomes" id="UP000649753">
    <property type="component" value="Unassembled WGS sequence"/>
</dbReference>
<dbReference type="RefSeq" id="WP_225945694.1">
    <property type="nucleotide sequence ID" value="NZ_JADBEB010000001.1"/>
</dbReference>
<accession>A0A927MAS9</accession>
<protein>
    <submittedName>
        <fullName evidence="3">SRSO17 transposase</fullName>
    </submittedName>
</protein>
<name>A0A927MAS9_9ACTN</name>